<comment type="subcellular location">
    <subcellularLocation>
        <location evidence="2">Secreted</location>
    </subcellularLocation>
</comment>
<evidence type="ECO:0000256" key="3">
    <source>
        <dbReference type="ARBA" id="ARBA00018392"/>
    </source>
</evidence>
<dbReference type="RefSeq" id="WP_264944345.1">
    <property type="nucleotide sequence ID" value="NZ_JAPDRA010000004.1"/>
</dbReference>
<keyword evidence="4" id="KW-0964">Secreted</keyword>
<dbReference type="Gene3D" id="3.30.870.10">
    <property type="entry name" value="Endonuclease Chain A"/>
    <property type="match status" value="2"/>
</dbReference>
<dbReference type="EMBL" id="JBHTJG010000004">
    <property type="protein sequence ID" value="MFD0946596.1"/>
    <property type="molecule type" value="Genomic_DNA"/>
</dbReference>
<accession>A0ABW3HAA7</accession>
<dbReference type="SUPFAM" id="SSF56024">
    <property type="entry name" value="Phospholipase D/nuclease"/>
    <property type="match status" value="2"/>
</dbReference>
<proteinExistence type="predicted"/>
<dbReference type="PROSITE" id="PS50035">
    <property type="entry name" value="PLD"/>
    <property type="match status" value="2"/>
</dbReference>
<comment type="caution">
    <text evidence="8">The sequence shown here is derived from an EMBL/GenBank/DDBJ whole genome shotgun (WGS) entry which is preliminary data.</text>
</comment>
<dbReference type="InterPro" id="IPR050874">
    <property type="entry name" value="Diverse_PLD-related"/>
</dbReference>
<dbReference type="Proteomes" id="UP001596977">
    <property type="component" value="Unassembled WGS sequence"/>
</dbReference>
<keyword evidence="9" id="KW-1185">Reference proteome</keyword>
<name>A0ABW3HAA7_9SPHN</name>
<evidence type="ECO:0000256" key="1">
    <source>
        <dbReference type="ARBA" id="ARBA00003145"/>
    </source>
</evidence>
<dbReference type="PANTHER" id="PTHR10185">
    <property type="entry name" value="PHOSPHOLIPASE D - RELATED"/>
    <property type="match status" value="1"/>
</dbReference>
<evidence type="ECO:0000313" key="9">
    <source>
        <dbReference type="Proteomes" id="UP001596977"/>
    </source>
</evidence>
<evidence type="ECO:0000256" key="6">
    <source>
        <dbReference type="SAM" id="SignalP"/>
    </source>
</evidence>
<dbReference type="PANTHER" id="PTHR10185:SF17">
    <property type="entry name" value="GM01519P-RELATED"/>
    <property type="match status" value="1"/>
</dbReference>
<feature type="signal peptide" evidence="6">
    <location>
        <begin position="1"/>
        <end position="32"/>
    </location>
</feature>
<evidence type="ECO:0000313" key="8">
    <source>
        <dbReference type="EMBL" id="MFD0946596.1"/>
    </source>
</evidence>
<reference evidence="9" key="1">
    <citation type="journal article" date="2019" name="Int. J. Syst. Evol. Microbiol.">
        <title>The Global Catalogue of Microorganisms (GCM) 10K type strain sequencing project: providing services to taxonomists for standard genome sequencing and annotation.</title>
        <authorList>
            <consortium name="The Broad Institute Genomics Platform"/>
            <consortium name="The Broad Institute Genome Sequencing Center for Infectious Disease"/>
            <person name="Wu L."/>
            <person name="Ma J."/>
        </authorList>
    </citation>
    <scope>NUCLEOTIDE SEQUENCE [LARGE SCALE GENOMIC DNA]</scope>
    <source>
        <strain evidence="9">CCUG 62982</strain>
    </source>
</reference>
<evidence type="ECO:0000256" key="4">
    <source>
        <dbReference type="ARBA" id="ARBA00022525"/>
    </source>
</evidence>
<dbReference type="InterPro" id="IPR001736">
    <property type="entry name" value="PLipase_D/transphosphatidylase"/>
</dbReference>
<evidence type="ECO:0000256" key="2">
    <source>
        <dbReference type="ARBA" id="ARBA00004613"/>
    </source>
</evidence>
<sequence length="412" mass="44666">MTIGGAVAKSIGRAAFALAALLLALPMGAAQAQFTIPGFELIHDSPAETDLPNPDLRDATTVWVEMFRAAKRSIDIEQFYVSGAPGEPLDSVIAALEDAGKRGVKIRFLMEEKGQSAADAATIERLKAIPNLEFRMLNWAKVKGSGIIHAKFFIVDGKAAFVGSHNFDWRALKHIDETGLRITQRKMVGQIAAIFAHDWGAAALQAEGKPVPALRSAVYAPTGGRAFLVASPNAFDPAGVRDSQAALVKLIGEAKREVTVQVMEYSVRAFGGGDYKVIEDALRAAAARGAKVRLLIADWAMRPDNLPLLEAFDALPNVEVRVMAIPPASTGFIPYARVSHTKVMTIDGKLAWVGTSNWQGGYLDDSRNLEVVLRSRKMAQRVRAITDQAWNSPYSKPFAEAKLIPRPKTRPD</sequence>
<dbReference type="Pfam" id="PF13091">
    <property type="entry name" value="PLDc_2"/>
    <property type="match status" value="2"/>
</dbReference>
<evidence type="ECO:0000259" key="7">
    <source>
        <dbReference type="PROSITE" id="PS50035"/>
    </source>
</evidence>
<protein>
    <recommendedName>
        <fullName evidence="3">Phospholipase D</fullName>
    </recommendedName>
    <alternativeName>
        <fullName evidence="5">Choline phosphatase</fullName>
    </alternativeName>
</protein>
<feature type="domain" description="PLD phosphodiesterase" evidence="7">
    <location>
        <begin position="335"/>
        <end position="362"/>
    </location>
</feature>
<gene>
    <name evidence="8" type="ORF">ACFQ1E_09625</name>
</gene>
<keyword evidence="6" id="KW-0732">Signal</keyword>
<organism evidence="8 9">
    <name type="scientific">Sphingomonas canadensis</name>
    <dbReference type="NCBI Taxonomy" id="1219257"/>
    <lineage>
        <taxon>Bacteria</taxon>
        <taxon>Pseudomonadati</taxon>
        <taxon>Pseudomonadota</taxon>
        <taxon>Alphaproteobacteria</taxon>
        <taxon>Sphingomonadales</taxon>
        <taxon>Sphingomonadaceae</taxon>
        <taxon>Sphingomonas</taxon>
    </lineage>
</organism>
<feature type="domain" description="PLD phosphodiesterase" evidence="7">
    <location>
        <begin position="144"/>
        <end position="171"/>
    </location>
</feature>
<evidence type="ECO:0000256" key="5">
    <source>
        <dbReference type="ARBA" id="ARBA00029594"/>
    </source>
</evidence>
<feature type="chain" id="PRO_5046047015" description="Phospholipase D" evidence="6">
    <location>
        <begin position="33"/>
        <end position="412"/>
    </location>
</feature>
<dbReference type="InterPro" id="IPR025202">
    <property type="entry name" value="PLD-like_dom"/>
</dbReference>
<comment type="function">
    <text evidence="1">Could be a virulence factor.</text>
</comment>
<dbReference type="SMART" id="SM00155">
    <property type="entry name" value="PLDc"/>
    <property type="match status" value="2"/>
</dbReference>